<dbReference type="EMBL" id="BMAO01021600">
    <property type="protein sequence ID" value="GFQ75880.1"/>
    <property type="molecule type" value="Genomic_DNA"/>
</dbReference>
<dbReference type="AlphaFoldDB" id="A0A8X6FB81"/>
<evidence type="ECO:0000313" key="1">
    <source>
        <dbReference type="EMBL" id="GFQ75880.1"/>
    </source>
</evidence>
<accession>A0A8X6FB81</accession>
<reference evidence="1" key="1">
    <citation type="submission" date="2020-07" db="EMBL/GenBank/DDBJ databases">
        <title>Multicomponent nature underlies the extraordinary mechanical properties of spider dragline silk.</title>
        <authorList>
            <person name="Kono N."/>
            <person name="Nakamura H."/>
            <person name="Mori M."/>
            <person name="Yoshida Y."/>
            <person name="Ohtoshi R."/>
            <person name="Malay A.D."/>
            <person name="Moran D.A.P."/>
            <person name="Tomita M."/>
            <person name="Numata K."/>
            <person name="Arakawa K."/>
        </authorList>
    </citation>
    <scope>NUCLEOTIDE SEQUENCE</scope>
</reference>
<dbReference type="Proteomes" id="UP000887116">
    <property type="component" value="Unassembled WGS sequence"/>
</dbReference>
<protein>
    <submittedName>
        <fullName evidence="1">Uncharacterized protein</fullName>
    </submittedName>
</protein>
<sequence length="87" mass="9974">MPVANSIPRIGSAYLCKSVFNSYNNFLAESMAENPFAHNRVRHGVSSDPRLGMVNRFYRSHYIQHSMNYKMIDIILTELLAVVVKQL</sequence>
<name>A0A8X6FB81_TRICU</name>
<comment type="caution">
    <text evidence="1">The sequence shown here is derived from an EMBL/GenBank/DDBJ whole genome shotgun (WGS) entry which is preliminary data.</text>
</comment>
<organism evidence="1 2">
    <name type="scientific">Trichonephila clavata</name>
    <name type="common">Joro spider</name>
    <name type="synonym">Nephila clavata</name>
    <dbReference type="NCBI Taxonomy" id="2740835"/>
    <lineage>
        <taxon>Eukaryota</taxon>
        <taxon>Metazoa</taxon>
        <taxon>Ecdysozoa</taxon>
        <taxon>Arthropoda</taxon>
        <taxon>Chelicerata</taxon>
        <taxon>Arachnida</taxon>
        <taxon>Araneae</taxon>
        <taxon>Araneomorphae</taxon>
        <taxon>Entelegynae</taxon>
        <taxon>Araneoidea</taxon>
        <taxon>Nephilidae</taxon>
        <taxon>Trichonephila</taxon>
    </lineage>
</organism>
<keyword evidence="2" id="KW-1185">Reference proteome</keyword>
<proteinExistence type="predicted"/>
<evidence type="ECO:0000313" key="2">
    <source>
        <dbReference type="Proteomes" id="UP000887116"/>
    </source>
</evidence>
<gene>
    <name evidence="1" type="ORF">TNCT_77381</name>
</gene>